<dbReference type="Proteomes" id="UP001230649">
    <property type="component" value="Unassembled WGS sequence"/>
</dbReference>
<keyword evidence="2" id="KW-1185">Reference proteome</keyword>
<proteinExistence type="predicted"/>
<accession>A0ACC2V399</accession>
<sequence length="782" mass="86181">MLEKELEERGMTTILIAHRLSTVAKAGRIIVMKDGQMVDQGTYEELMEKNRPDQTFRQLAITQRADPDIAEDDVPEDSMNKQNDALEQEWDTLDPLPTAPSGRAQPVTSVVSPSEKTAVDTAHSHDGSHSHPPKFYRSSFSHLKRPDIPFTASGRGSTMFQHEHGLEDAASALYRSGSRVTATDGGDVEQAVSSELDKEERRRSLQRFYQLLKSQRWFFTIGIIAGVLAGASFPIAGWMTGEAVHSLSDRFAHPGINTWSLWFLILAVIDLFIYFINAFYLEVASENIMRKLKRDSLETLIKQEIGFFDQEDSSAGGLTSAVSSHPANVGAATGLVSAQVLISITNLLGSVLMGLIIDWKIALVCLPPILILFFSGWLNVAMLERYENVTSIPATKAASYVNEVTDSIKTVAALGRERETMRVFDVQAKGAPKRGRYLFLGSGGFAVGQAMILLMAALIFYWATQRLADGAPVDKVFAVFEAVIIAAFSGSRLFTFVGDYGRAVNSFKAIQIWLRRKPRYSTYTAPLSNGEIAHDWASGDIVLNHVEMRYPQRPNHPALKDISLRIGAGQTHAFCGTSGSGKSSILALLQRFYDPSRGTITVGGVDHRSMPLDDLRASMAHVSQDPILFEGTIRWNLSLGALDPPSVTEDQIREACEQAYIWDFVCGLDKGLDTEIGMKGASLSGGQRQRLCIARALIRNPKILLLDEATSALDAQSEKSVQMALDNASKGRTTVTIAHRLSTIRRADVIHVIEDGYVKETGSHKELLKKRGRYFELVQAQL</sequence>
<name>A0ACC2V399_9TREE</name>
<protein>
    <submittedName>
        <fullName evidence="1">Uncharacterized protein</fullName>
    </submittedName>
</protein>
<evidence type="ECO:0000313" key="1">
    <source>
        <dbReference type="EMBL" id="KAJ9093316.1"/>
    </source>
</evidence>
<dbReference type="EMBL" id="JASBWS010000156">
    <property type="protein sequence ID" value="KAJ9093316.1"/>
    <property type="molecule type" value="Genomic_DNA"/>
</dbReference>
<evidence type="ECO:0000313" key="2">
    <source>
        <dbReference type="Proteomes" id="UP001230649"/>
    </source>
</evidence>
<gene>
    <name evidence="1" type="ORF">QFC20_007139</name>
</gene>
<organism evidence="1 2">
    <name type="scientific">Naganishia adeliensis</name>
    <dbReference type="NCBI Taxonomy" id="92952"/>
    <lineage>
        <taxon>Eukaryota</taxon>
        <taxon>Fungi</taxon>
        <taxon>Dikarya</taxon>
        <taxon>Basidiomycota</taxon>
        <taxon>Agaricomycotina</taxon>
        <taxon>Tremellomycetes</taxon>
        <taxon>Filobasidiales</taxon>
        <taxon>Filobasidiaceae</taxon>
        <taxon>Naganishia</taxon>
    </lineage>
</organism>
<comment type="caution">
    <text evidence="1">The sequence shown here is derived from an EMBL/GenBank/DDBJ whole genome shotgun (WGS) entry which is preliminary data.</text>
</comment>
<reference evidence="1" key="1">
    <citation type="submission" date="2023-04" db="EMBL/GenBank/DDBJ databases">
        <title>Draft Genome sequencing of Naganishia species isolated from polar environments using Oxford Nanopore Technology.</title>
        <authorList>
            <person name="Leo P."/>
            <person name="Venkateswaran K."/>
        </authorList>
    </citation>
    <scope>NUCLEOTIDE SEQUENCE</scope>
    <source>
        <strain evidence="1">MNA-CCFEE 5262</strain>
    </source>
</reference>